<dbReference type="EMBL" id="JBHMCF010000057">
    <property type="protein sequence ID" value="MFB9476807.1"/>
    <property type="molecule type" value="Genomic_DNA"/>
</dbReference>
<accession>A0ABV5P2R8</accession>
<gene>
    <name evidence="1" type="ORF">ACFFR3_45585</name>
</gene>
<proteinExistence type="predicted"/>
<comment type="caution">
    <text evidence="1">The sequence shown here is derived from an EMBL/GenBank/DDBJ whole genome shotgun (WGS) entry which is preliminary data.</text>
</comment>
<dbReference type="RefSeq" id="WP_345410321.1">
    <property type="nucleotide sequence ID" value="NZ_BAAAXS010000002.1"/>
</dbReference>
<protein>
    <submittedName>
        <fullName evidence="1">Uncharacterized protein</fullName>
    </submittedName>
</protein>
<dbReference type="Proteomes" id="UP001589568">
    <property type="component" value="Unassembled WGS sequence"/>
</dbReference>
<name>A0ABV5P2R8_9ACTN</name>
<keyword evidence="2" id="KW-1185">Reference proteome</keyword>
<sequence>MSTGGSVALPTRMVPITGRAALASAVDVTSSDWQDVPLELTLPVPGLYRLGGALQIMLDASMDGAREVWMYYRVLDVAAGQPLQHVGGLVQVRAPQRTWWTSPIDGFHRVQDTATVRVQASMGRQGEAGQAMIRFFETSGSSRFTFERIGD</sequence>
<evidence type="ECO:0000313" key="2">
    <source>
        <dbReference type="Proteomes" id="UP001589568"/>
    </source>
</evidence>
<reference evidence="1 2" key="1">
    <citation type="submission" date="2024-09" db="EMBL/GenBank/DDBJ databases">
        <authorList>
            <person name="Sun Q."/>
            <person name="Mori K."/>
        </authorList>
    </citation>
    <scope>NUCLEOTIDE SEQUENCE [LARGE SCALE GENOMIC DNA]</scope>
    <source>
        <strain evidence="1 2">JCM 3324</strain>
    </source>
</reference>
<evidence type="ECO:0000313" key="1">
    <source>
        <dbReference type="EMBL" id="MFB9476807.1"/>
    </source>
</evidence>
<organism evidence="1 2">
    <name type="scientific">Nonomuraea salmonea</name>
    <dbReference type="NCBI Taxonomy" id="46181"/>
    <lineage>
        <taxon>Bacteria</taxon>
        <taxon>Bacillati</taxon>
        <taxon>Actinomycetota</taxon>
        <taxon>Actinomycetes</taxon>
        <taxon>Streptosporangiales</taxon>
        <taxon>Streptosporangiaceae</taxon>
        <taxon>Nonomuraea</taxon>
    </lineage>
</organism>